<dbReference type="PANTHER" id="PTHR31579:SF84">
    <property type="entry name" value="F21O3.6 PROTEIN"/>
    <property type="match status" value="1"/>
</dbReference>
<dbReference type="Pfam" id="PF04720">
    <property type="entry name" value="PDDEXK_6"/>
    <property type="match status" value="1"/>
</dbReference>
<dbReference type="InterPro" id="IPR006502">
    <property type="entry name" value="PDDEXK-like"/>
</dbReference>
<sequence length="273" mass="31097">MQPRQVGVHHRLLSCTTGGDVHEEDALCLSELVRDFLAQDNQTEERSLENDSDSERFDSASECGDLVEATLSLRRVRNNVDPYRKQLLWHVSEAVEIFSLLRRNVTDLRQNVVAFLLEKGHNAAICKTKWDYSGGGVIPGNHEFIDVVRGGSSIWQNRYLVEVDFRSQFEIARPTKRYEEILSSLPRIFVGGGDELKRTVRVVCDVAKQCFECTGRSVPPWRKTRFMQNKWLAPYRRIIQVPAVGDGAKCRLVGFYDIVSSEARPIGVSVRTR</sequence>
<protein>
    <recommendedName>
        <fullName evidence="3">DUF506 family protein</fullName>
    </recommendedName>
</protein>
<dbReference type="Proteomes" id="UP001293593">
    <property type="component" value="Unassembled WGS sequence"/>
</dbReference>
<dbReference type="AlphaFoldDB" id="A0AAE1JEU6"/>
<gene>
    <name evidence="1" type="ORF">QN277_024904</name>
</gene>
<dbReference type="NCBIfam" id="TIGR01615">
    <property type="entry name" value="A_thal_3542"/>
    <property type="match status" value="1"/>
</dbReference>
<organism evidence="1 2">
    <name type="scientific">Acacia crassicarpa</name>
    <name type="common">northern wattle</name>
    <dbReference type="NCBI Taxonomy" id="499986"/>
    <lineage>
        <taxon>Eukaryota</taxon>
        <taxon>Viridiplantae</taxon>
        <taxon>Streptophyta</taxon>
        <taxon>Embryophyta</taxon>
        <taxon>Tracheophyta</taxon>
        <taxon>Spermatophyta</taxon>
        <taxon>Magnoliopsida</taxon>
        <taxon>eudicotyledons</taxon>
        <taxon>Gunneridae</taxon>
        <taxon>Pentapetalae</taxon>
        <taxon>rosids</taxon>
        <taxon>fabids</taxon>
        <taxon>Fabales</taxon>
        <taxon>Fabaceae</taxon>
        <taxon>Caesalpinioideae</taxon>
        <taxon>mimosoid clade</taxon>
        <taxon>Acacieae</taxon>
        <taxon>Acacia</taxon>
    </lineage>
</organism>
<evidence type="ECO:0000313" key="1">
    <source>
        <dbReference type="EMBL" id="KAK4268218.1"/>
    </source>
</evidence>
<proteinExistence type="predicted"/>
<evidence type="ECO:0000313" key="2">
    <source>
        <dbReference type="Proteomes" id="UP001293593"/>
    </source>
</evidence>
<accession>A0AAE1JEU6</accession>
<keyword evidence="2" id="KW-1185">Reference proteome</keyword>
<dbReference type="PANTHER" id="PTHR31579">
    <property type="entry name" value="OS03G0796600 PROTEIN"/>
    <property type="match status" value="1"/>
</dbReference>
<name>A0AAE1JEU6_9FABA</name>
<evidence type="ECO:0008006" key="3">
    <source>
        <dbReference type="Google" id="ProtNLM"/>
    </source>
</evidence>
<comment type="caution">
    <text evidence="1">The sequence shown here is derived from an EMBL/GenBank/DDBJ whole genome shotgun (WGS) entry which is preliminary data.</text>
</comment>
<reference evidence="1" key="1">
    <citation type="submission" date="2023-10" db="EMBL/GenBank/DDBJ databases">
        <title>Chromosome-level genome of the transformable northern wattle, Acacia crassicarpa.</title>
        <authorList>
            <person name="Massaro I."/>
            <person name="Sinha N.R."/>
            <person name="Poethig S."/>
            <person name="Leichty A.R."/>
        </authorList>
    </citation>
    <scope>NUCLEOTIDE SEQUENCE</scope>
    <source>
        <strain evidence="1">Acra3RX</strain>
        <tissue evidence="1">Leaf</tissue>
    </source>
</reference>
<dbReference type="EMBL" id="JAWXYG010000007">
    <property type="protein sequence ID" value="KAK4268218.1"/>
    <property type="molecule type" value="Genomic_DNA"/>
</dbReference>